<keyword evidence="5" id="KW-1185">Reference proteome</keyword>
<feature type="transmembrane region" description="Helical" evidence="2">
    <location>
        <begin position="343"/>
        <end position="362"/>
    </location>
</feature>
<reference evidence="4 5" key="1">
    <citation type="submission" date="2020-08" db="EMBL/GenBank/DDBJ databases">
        <title>Genome public.</title>
        <authorList>
            <person name="Liu C."/>
            <person name="Sun Q."/>
        </authorList>
    </citation>
    <scope>NUCLEOTIDE SEQUENCE [LARGE SCALE GENOMIC DNA]</scope>
    <source>
        <strain evidence="4 5">NSJ-35</strain>
    </source>
</reference>
<dbReference type="PANTHER" id="PTHR34978:SF3">
    <property type="entry name" value="SLR0241 PROTEIN"/>
    <property type="match status" value="1"/>
</dbReference>
<feature type="transmembrane region" description="Helical" evidence="2">
    <location>
        <begin position="6"/>
        <end position="25"/>
    </location>
</feature>
<feature type="transmembrane region" description="Helical" evidence="2">
    <location>
        <begin position="37"/>
        <end position="55"/>
    </location>
</feature>
<dbReference type="InterPro" id="IPR008756">
    <property type="entry name" value="Peptidase_M56"/>
</dbReference>
<dbReference type="InterPro" id="IPR052173">
    <property type="entry name" value="Beta-lactam_resp_regulator"/>
</dbReference>
<keyword evidence="2" id="KW-0472">Membrane</keyword>
<feature type="compositionally biased region" description="Polar residues" evidence="1">
    <location>
        <begin position="112"/>
        <end position="124"/>
    </location>
</feature>
<sequence>MAAVPATLLSISLYAAVIFCGIMIFKKCTQNKLSPVLHFALWFLLIVRLALPFTAETGFHFVTLPRQGTVEMDAASAETGGEPLAALSGGTTAPGAAAQAAEKGEGAVLNQAPPQAAQQGSRQGQEAPPAVSSGSLPPAVILTAAWLAGAGVVALCMAGCCLRMRRRIRRSTVLPDARINKIFEACKKELGIRGGIRLRLCSALTTPALTVSPRPMLLLPLDLFSKDEEVLRYALLHELTHYRRGDHAVRLTVNILKAVWWFHPVVWLADRQIVMDMETACDNMVVRRMEKEEKRRYAATVLAMFSEDREARYVLGMALGNSKQVAEKRIRGMYMNRKTKRGVRLAALILTGMLGIACFTTACAPARAAETGQAAQPAEAETPANELTAQEAETGTKQAAQDIPRVGGYRKTDTWQETFETGNITVVADADVLEFASGGIPDYESHPTLFTQEMADRVIKYFMGDAQLYEHGSRGTSEEEGVLDDGKFREMPPPDPSVADAGQCEQINVEATLADGSQASALVYNIELTHESFLNFTKESKQETGLSISREEAAALAVETADALGISPAYVFGITASDEQSGEAPRYDVVLSRCPQPAVWYSHTNGSDTAYQAQNGGVTEFEGISPMYGPEVILVSVDDSGVVGFQWSAPDAPDITAGGNAQTAPFEDILQAFRDNIGSKTWAEPELSATLYVDQVVLTMQRVLKKDGSYRTQPVWEFVGGWNFGEYGSPEEKQMRKSRENAPDYGITSLLTVNATDGTVVDTVTHFMSPGLVPQNFGGWDAAGEAEVQAETGITEPEVQVEPAKGTAEVGSARAAAQAEPAESETNVRITAAAETVQAETGERAKFTFRIQNNMDATLENGVLKVPPLNGGEQLGKTFSLEPGETRIMTWETPLTENMTVHAAVYFMADGRETYAEAPPVGVDFPAEDA</sequence>
<dbReference type="EMBL" id="JACOON010000004">
    <property type="protein sequence ID" value="MBC5648409.1"/>
    <property type="molecule type" value="Genomic_DNA"/>
</dbReference>
<evidence type="ECO:0000313" key="4">
    <source>
        <dbReference type="EMBL" id="MBC5648409.1"/>
    </source>
</evidence>
<keyword evidence="2" id="KW-1133">Transmembrane helix</keyword>
<evidence type="ECO:0000256" key="2">
    <source>
        <dbReference type="SAM" id="Phobius"/>
    </source>
</evidence>
<evidence type="ECO:0000259" key="3">
    <source>
        <dbReference type="Pfam" id="PF05569"/>
    </source>
</evidence>
<dbReference type="Pfam" id="PF05569">
    <property type="entry name" value="Peptidase_M56"/>
    <property type="match status" value="1"/>
</dbReference>
<proteinExistence type="predicted"/>
<evidence type="ECO:0000313" key="5">
    <source>
        <dbReference type="Proteomes" id="UP000606889"/>
    </source>
</evidence>
<dbReference type="RefSeq" id="WP_186857916.1">
    <property type="nucleotide sequence ID" value="NZ_JACOON010000004.1"/>
</dbReference>
<organism evidence="4 5">
    <name type="scientific">Christensenella tenuis</name>
    <dbReference type="NCBI Taxonomy" id="2763033"/>
    <lineage>
        <taxon>Bacteria</taxon>
        <taxon>Bacillati</taxon>
        <taxon>Bacillota</taxon>
        <taxon>Clostridia</taxon>
        <taxon>Christensenellales</taxon>
        <taxon>Christensenellaceae</taxon>
        <taxon>Christensenella</taxon>
    </lineage>
</organism>
<keyword evidence="2" id="KW-0812">Transmembrane</keyword>
<feature type="domain" description="Peptidase M56" evidence="3">
    <location>
        <begin position="7"/>
        <end position="325"/>
    </location>
</feature>
<name>A0ABR7EGZ9_9FIRM</name>
<accession>A0ABR7EGZ9</accession>
<protein>
    <submittedName>
        <fullName evidence="4">M56 family metallopeptidase</fullName>
    </submittedName>
</protein>
<feature type="region of interest" description="Disordered" evidence="1">
    <location>
        <begin position="111"/>
        <end position="131"/>
    </location>
</feature>
<feature type="transmembrane region" description="Helical" evidence="2">
    <location>
        <begin position="139"/>
        <end position="162"/>
    </location>
</feature>
<dbReference type="PANTHER" id="PTHR34978">
    <property type="entry name" value="POSSIBLE SENSOR-TRANSDUCER PROTEIN BLAR"/>
    <property type="match status" value="1"/>
</dbReference>
<dbReference type="Proteomes" id="UP000606889">
    <property type="component" value="Unassembled WGS sequence"/>
</dbReference>
<dbReference type="CDD" id="cd07341">
    <property type="entry name" value="M56_BlaR1_MecR1_like"/>
    <property type="match status" value="1"/>
</dbReference>
<gene>
    <name evidence="4" type="ORF">H8S18_08675</name>
</gene>
<comment type="caution">
    <text evidence="4">The sequence shown here is derived from an EMBL/GenBank/DDBJ whole genome shotgun (WGS) entry which is preliminary data.</text>
</comment>
<evidence type="ECO:0000256" key="1">
    <source>
        <dbReference type="SAM" id="MobiDB-lite"/>
    </source>
</evidence>